<dbReference type="SMART" id="SM01381">
    <property type="entry name" value="7TM_GPCR_Srsx"/>
    <property type="match status" value="1"/>
</dbReference>
<dbReference type="CDD" id="cd15055">
    <property type="entry name" value="7tmA_TAARs"/>
    <property type="match status" value="1"/>
</dbReference>
<dbReference type="PANTHER" id="PTHR24249:SF381">
    <property type="entry name" value="TRACE AMINE ASSOCIATED RECEPTOR 19P-RELATED"/>
    <property type="match status" value="1"/>
</dbReference>
<dbReference type="InParanoid" id="A0A673B2S2"/>
<feature type="domain" description="G-protein coupled receptors family 1 profile" evidence="11">
    <location>
        <begin position="46"/>
        <end position="295"/>
    </location>
</feature>
<feature type="transmembrane region" description="Helical" evidence="10">
    <location>
        <begin position="282"/>
        <end position="302"/>
    </location>
</feature>
<dbReference type="InterPro" id="IPR000276">
    <property type="entry name" value="GPCR_Rhodpsn"/>
</dbReference>
<dbReference type="GO" id="GO:0005886">
    <property type="term" value="C:plasma membrane"/>
    <property type="evidence" value="ECO:0007669"/>
    <property type="project" value="UniProtKB-SubCell"/>
</dbReference>
<dbReference type="Proteomes" id="UP000472271">
    <property type="component" value="Chromosome 21"/>
</dbReference>
<dbReference type="Pfam" id="PF00001">
    <property type="entry name" value="7tm_1"/>
    <property type="match status" value="1"/>
</dbReference>
<dbReference type="InterPro" id="IPR050569">
    <property type="entry name" value="TAAR"/>
</dbReference>
<keyword evidence="13" id="KW-1185">Reference proteome</keyword>
<reference evidence="12" key="3">
    <citation type="submission" date="2025-09" db="UniProtKB">
        <authorList>
            <consortium name="Ensembl"/>
        </authorList>
    </citation>
    <scope>IDENTIFICATION</scope>
</reference>
<proteinExistence type="inferred from homology"/>
<keyword evidence="5 9" id="KW-0297">G-protein coupled receptor</keyword>
<keyword evidence="4 10" id="KW-1133">Transmembrane helix</keyword>
<evidence type="ECO:0000313" key="12">
    <source>
        <dbReference type="Ensembl" id="ENSSORP00005034957.1"/>
    </source>
</evidence>
<evidence type="ECO:0000256" key="5">
    <source>
        <dbReference type="ARBA" id="ARBA00023040"/>
    </source>
</evidence>
<dbReference type="PRINTS" id="PR00237">
    <property type="entry name" value="GPCRRHODOPSN"/>
</dbReference>
<keyword evidence="7 9" id="KW-0675">Receptor</keyword>
<dbReference type="InterPro" id="IPR017452">
    <property type="entry name" value="GPCR_Rhodpsn_7TM"/>
</dbReference>
<evidence type="ECO:0000256" key="4">
    <source>
        <dbReference type="ARBA" id="ARBA00022989"/>
    </source>
</evidence>
<evidence type="ECO:0000256" key="1">
    <source>
        <dbReference type="ARBA" id="ARBA00004651"/>
    </source>
</evidence>
<dbReference type="FunCoup" id="A0A673B2S2">
    <property type="interactions" value="25"/>
</dbReference>
<name>A0A673B2S2_9TELE</name>
<dbReference type="SUPFAM" id="SSF81321">
    <property type="entry name" value="Family A G protein-coupled receptor-like"/>
    <property type="match status" value="1"/>
</dbReference>
<feature type="transmembrane region" description="Helical" evidence="10">
    <location>
        <begin position="246"/>
        <end position="267"/>
    </location>
</feature>
<dbReference type="AlphaFoldDB" id="A0A673B2S2"/>
<protein>
    <submittedName>
        <fullName evidence="12">Trace amine-associated receptor 13c-like</fullName>
    </submittedName>
</protein>
<evidence type="ECO:0000256" key="2">
    <source>
        <dbReference type="ARBA" id="ARBA00022475"/>
    </source>
</evidence>
<sequence length="325" mass="36278">METLEGGEFCFPQLLNISCRKPVQHHAETVFIYILLSSISLLTVTLNLLVVISISHFRQLHTSTNLLLLSLAVSDFLVGFVLMPIQILLIGGCWVLGSFVCGLFYYASFILTSASVGNMVLISVDRYVAICDPLQYPTKVTPRRVRVCVCLCWAFSVFYNGLMLNDFLKHPDRYNSCYGECIVEIDHITGAADVILTFIGPITVIVVLYMRVFVVAVSQARTMRSHIQRSGTVIAKKSELKAARTLGVVVLAFLLCSCPYYCFTVAADYNLPGSSTGAAELWLLYFNSCLNPVIYALCYPWFRRSIKHILTLQILQPGSREANIL</sequence>
<feature type="transmembrane region" description="Helical" evidence="10">
    <location>
        <begin position="66"/>
        <end position="97"/>
    </location>
</feature>
<evidence type="ECO:0000259" key="11">
    <source>
        <dbReference type="PROSITE" id="PS50262"/>
    </source>
</evidence>
<dbReference type="PROSITE" id="PS00237">
    <property type="entry name" value="G_PROTEIN_RECEP_F1_1"/>
    <property type="match status" value="1"/>
</dbReference>
<evidence type="ECO:0000256" key="3">
    <source>
        <dbReference type="ARBA" id="ARBA00022692"/>
    </source>
</evidence>
<feature type="transmembrane region" description="Helical" evidence="10">
    <location>
        <begin position="194"/>
        <end position="217"/>
    </location>
</feature>
<feature type="transmembrane region" description="Helical" evidence="10">
    <location>
        <begin position="30"/>
        <end position="54"/>
    </location>
</feature>
<evidence type="ECO:0000256" key="9">
    <source>
        <dbReference type="RuleBase" id="RU000688"/>
    </source>
</evidence>
<organism evidence="12 13">
    <name type="scientific">Sphaeramia orbicularis</name>
    <name type="common">orbiculate cardinalfish</name>
    <dbReference type="NCBI Taxonomy" id="375764"/>
    <lineage>
        <taxon>Eukaryota</taxon>
        <taxon>Metazoa</taxon>
        <taxon>Chordata</taxon>
        <taxon>Craniata</taxon>
        <taxon>Vertebrata</taxon>
        <taxon>Euteleostomi</taxon>
        <taxon>Actinopterygii</taxon>
        <taxon>Neopterygii</taxon>
        <taxon>Teleostei</taxon>
        <taxon>Neoteleostei</taxon>
        <taxon>Acanthomorphata</taxon>
        <taxon>Gobiaria</taxon>
        <taxon>Kurtiformes</taxon>
        <taxon>Apogonoidei</taxon>
        <taxon>Apogonidae</taxon>
        <taxon>Apogoninae</taxon>
        <taxon>Sphaeramia</taxon>
    </lineage>
</organism>
<keyword evidence="2" id="KW-1003">Cell membrane</keyword>
<evidence type="ECO:0000256" key="8">
    <source>
        <dbReference type="ARBA" id="ARBA00023224"/>
    </source>
</evidence>
<dbReference type="Gene3D" id="1.20.1070.10">
    <property type="entry name" value="Rhodopsin 7-helix transmembrane proteins"/>
    <property type="match status" value="1"/>
</dbReference>
<dbReference type="FunFam" id="1.20.1070.10:FF:000279">
    <property type="entry name" value="Trace amine-associated receptor 16f"/>
    <property type="match status" value="1"/>
</dbReference>
<dbReference type="Ensembl" id="ENSSORT00005035886.1">
    <property type="protein sequence ID" value="ENSSORP00005034957.1"/>
    <property type="gene ID" value="ENSSORG00005016475.1"/>
</dbReference>
<dbReference type="GO" id="GO:0001594">
    <property type="term" value="F:trace-amine receptor activity"/>
    <property type="evidence" value="ECO:0007669"/>
    <property type="project" value="TreeGrafter"/>
</dbReference>
<evidence type="ECO:0000256" key="7">
    <source>
        <dbReference type="ARBA" id="ARBA00023170"/>
    </source>
</evidence>
<keyword evidence="6 10" id="KW-0472">Membrane</keyword>
<feature type="transmembrane region" description="Helical" evidence="10">
    <location>
        <begin position="103"/>
        <end position="124"/>
    </location>
</feature>
<keyword evidence="8 9" id="KW-0807">Transducer</keyword>
<dbReference type="PROSITE" id="PS50262">
    <property type="entry name" value="G_PROTEIN_RECEP_F1_2"/>
    <property type="match status" value="1"/>
</dbReference>
<evidence type="ECO:0000256" key="6">
    <source>
        <dbReference type="ARBA" id="ARBA00023136"/>
    </source>
</evidence>
<comment type="similarity">
    <text evidence="9">Belongs to the G-protein coupled receptor 1 family.</text>
</comment>
<evidence type="ECO:0000256" key="10">
    <source>
        <dbReference type="SAM" id="Phobius"/>
    </source>
</evidence>
<dbReference type="PANTHER" id="PTHR24249">
    <property type="entry name" value="HISTAMINE RECEPTOR-RELATED G-PROTEIN COUPLED RECEPTOR"/>
    <property type="match status" value="1"/>
</dbReference>
<reference evidence="12" key="1">
    <citation type="submission" date="2019-06" db="EMBL/GenBank/DDBJ databases">
        <authorList>
            <consortium name="Wellcome Sanger Institute Data Sharing"/>
        </authorList>
    </citation>
    <scope>NUCLEOTIDE SEQUENCE [LARGE SCALE GENOMIC DNA]</scope>
</reference>
<comment type="subcellular location">
    <subcellularLocation>
        <location evidence="1">Cell membrane</location>
        <topology evidence="1">Multi-pass membrane protein</topology>
    </subcellularLocation>
</comment>
<accession>A0A673B2S2</accession>
<evidence type="ECO:0000313" key="13">
    <source>
        <dbReference type="Proteomes" id="UP000472271"/>
    </source>
</evidence>
<reference evidence="12" key="2">
    <citation type="submission" date="2025-08" db="UniProtKB">
        <authorList>
            <consortium name="Ensembl"/>
        </authorList>
    </citation>
    <scope>IDENTIFICATION</scope>
</reference>
<keyword evidence="3 9" id="KW-0812">Transmembrane</keyword>
<feature type="transmembrane region" description="Helical" evidence="10">
    <location>
        <begin position="145"/>
        <end position="164"/>
    </location>
</feature>